<protein>
    <submittedName>
        <fullName evidence="2">Putative agmatine deiminase</fullName>
        <ecNumber evidence="2">3.5.3.12</ecNumber>
    </submittedName>
</protein>
<dbReference type="PANTHER" id="PTHR31377">
    <property type="entry name" value="AGMATINE DEIMINASE-RELATED"/>
    <property type="match status" value="1"/>
</dbReference>
<dbReference type="GO" id="GO:0004668">
    <property type="term" value="F:protein-arginine deiminase activity"/>
    <property type="evidence" value="ECO:0007669"/>
    <property type="project" value="InterPro"/>
</dbReference>
<evidence type="ECO:0000313" key="3">
    <source>
        <dbReference type="Proteomes" id="UP000196573"/>
    </source>
</evidence>
<gene>
    <name evidence="2" type="primary">aguA</name>
    <name evidence="2" type="ORF">EHSB41UT_00481</name>
</gene>
<dbReference type="EMBL" id="FWPT01000001">
    <property type="protein sequence ID" value="SMA34983.1"/>
    <property type="molecule type" value="Genomic_DNA"/>
</dbReference>
<proteinExistence type="predicted"/>
<sequence>MILTRDTVKSHAEQAGSLAVDSDSEILRLLPEWFPQEAVLLAWPDQQTDWRDCLGEVQQVYLALIRAINTNNCAVVLLLRNQEKAAFRQLAEKAGGITSVLLVEADYNDTWVRDYGVLSLQGEQSPVAFEFAFNGWGNKFISNKDNAVNQSALSALLRSPIRSSPAVCEGGALEVDDDGHLLSTAKCLLNPERNGRLSLEGYRQLFINTLGVSSVTFLEHGYLDGDDTDGHIDTLARFTPNRGIVYQGSSNRPDDDHCYTLQTMAQELVAAFPEHTLFELPLSLLTNAEGRRVPASYANFLINNDQIMMPVYREPEDEEALSVMAQAYPGYRIVPVDCRILPMQAGSLHCITMQIPKGMLRADIIGKAGQGIIETG</sequence>
<evidence type="ECO:0000256" key="1">
    <source>
        <dbReference type="ARBA" id="ARBA00022801"/>
    </source>
</evidence>
<evidence type="ECO:0000313" key="2">
    <source>
        <dbReference type="EMBL" id="SMA34983.1"/>
    </source>
</evidence>
<dbReference type="Proteomes" id="UP000196573">
    <property type="component" value="Unassembled WGS sequence"/>
</dbReference>
<name>A0A1X7AH67_9GAMM</name>
<reference evidence="2 3" key="1">
    <citation type="submission" date="2017-03" db="EMBL/GenBank/DDBJ databases">
        <authorList>
            <person name="Afonso C.L."/>
            <person name="Miller P.J."/>
            <person name="Scott M.A."/>
            <person name="Spackman E."/>
            <person name="Goraichik I."/>
            <person name="Dimitrov K.M."/>
            <person name="Suarez D.L."/>
            <person name="Swayne D.E."/>
        </authorList>
    </citation>
    <scope>NUCLEOTIDE SEQUENCE [LARGE SCALE GENOMIC DNA]</scope>
    <source>
        <strain evidence="2">SB41UT1</strain>
    </source>
</reference>
<dbReference type="SUPFAM" id="SSF55909">
    <property type="entry name" value="Pentein"/>
    <property type="match status" value="1"/>
</dbReference>
<dbReference type="GO" id="GO:0047632">
    <property type="term" value="F:agmatine deiminase activity"/>
    <property type="evidence" value="ECO:0007669"/>
    <property type="project" value="UniProtKB-EC"/>
</dbReference>
<keyword evidence="1 2" id="KW-0378">Hydrolase</keyword>
<dbReference type="PANTHER" id="PTHR31377:SF0">
    <property type="entry name" value="AGMATINE DEIMINASE-RELATED"/>
    <property type="match status" value="1"/>
</dbReference>
<keyword evidence="3" id="KW-1185">Reference proteome</keyword>
<accession>A0A1X7AH67</accession>
<dbReference type="GO" id="GO:0009446">
    <property type="term" value="P:putrescine biosynthetic process"/>
    <property type="evidence" value="ECO:0007669"/>
    <property type="project" value="InterPro"/>
</dbReference>
<dbReference type="Gene3D" id="3.75.10.10">
    <property type="entry name" value="L-arginine/glycine Amidinotransferase, Chain A"/>
    <property type="match status" value="1"/>
</dbReference>
<dbReference type="Pfam" id="PF04371">
    <property type="entry name" value="PAD_porph"/>
    <property type="match status" value="1"/>
</dbReference>
<dbReference type="EC" id="3.5.3.12" evidence="2"/>
<dbReference type="AlphaFoldDB" id="A0A1X7AH67"/>
<organism evidence="2 3">
    <name type="scientific">Parendozoicomonas haliclonae</name>
    <dbReference type="NCBI Taxonomy" id="1960125"/>
    <lineage>
        <taxon>Bacteria</taxon>
        <taxon>Pseudomonadati</taxon>
        <taxon>Pseudomonadota</taxon>
        <taxon>Gammaproteobacteria</taxon>
        <taxon>Oceanospirillales</taxon>
        <taxon>Endozoicomonadaceae</taxon>
        <taxon>Parendozoicomonas</taxon>
    </lineage>
</organism>
<dbReference type="InterPro" id="IPR007466">
    <property type="entry name" value="Peptidyl-Arg-deiminase_porph"/>
</dbReference>